<sequence>MSADDGNPSDLPNGSRKRKAKDRDEAEGLRKQKRVWVKKRSKTWWEQRNGPDFPEDEFKKEFRMGKATFDMICNELTTSIEKNDKRRKDAVPVRKRVAVCIWRLATGEKLKDVAEKFGLGTSTIHKIIREVCEALETVLKDKYLKWPEVESAKMIQDGYESLSGIPKLIGSMYTTDIPIIAPTKDPSKYRHENEMTCYSVRVQGVVNHKGVFTDVFIGSPGLMSDDQVLKESVQKESDLAETVKGLRGVLIGAGCGYTLSDGVVVPYAKPKRWTHSDFNMRLGKVEKVSKDAFARLKGRWCCLERLDVKVIKDVPNIIILACCILHNICELMNEEMDTTKCEFDDLYDDRIAEPVKPIGSSTAKEARDSLADYLFHFVKGPACKLEGNLNTA</sequence>
<accession>A0AAV1D5D4</accession>
<evidence type="ECO:0000313" key="11">
    <source>
        <dbReference type="EMBL" id="CAI9102982.1"/>
    </source>
</evidence>
<feature type="region of interest" description="Disordered" evidence="8">
    <location>
        <begin position="1"/>
        <end position="35"/>
    </location>
</feature>
<evidence type="ECO:0000256" key="8">
    <source>
        <dbReference type="SAM" id="MobiDB-lite"/>
    </source>
</evidence>
<evidence type="ECO:0000256" key="2">
    <source>
        <dbReference type="ARBA" id="ARBA00004123"/>
    </source>
</evidence>
<keyword evidence="12" id="KW-1185">Reference proteome</keyword>
<protein>
    <submittedName>
        <fullName evidence="11">OLC1v1001388C1</fullName>
    </submittedName>
</protein>
<dbReference type="Pfam" id="PF26138">
    <property type="entry name" value="DUF8040"/>
    <property type="match status" value="1"/>
</dbReference>
<organism evidence="11 12">
    <name type="scientific">Oldenlandia corymbosa var. corymbosa</name>
    <dbReference type="NCBI Taxonomy" id="529605"/>
    <lineage>
        <taxon>Eukaryota</taxon>
        <taxon>Viridiplantae</taxon>
        <taxon>Streptophyta</taxon>
        <taxon>Embryophyta</taxon>
        <taxon>Tracheophyta</taxon>
        <taxon>Spermatophyta</taxon>
        <taxon>Magnoliopsida</taxon>
        <taxon>eudicotyledons</taxon>
        <taxon>Gunneridae</taxon>
        <taxon>Pentapetalae</taxon>
        <taxon>asterids</taxon>
        <taxon>lamiids</taxon>
        <taxon>Gentianales</taxon>
        <taxon>Rubiaceae</taxon>
        <taxon>Rubioideae</taxon>
        <taxon>Spermacoceae</taxon>
        <taxon>Hedyotis-Oldenlandia complex</taxon>
        <taxon>Oldenlandia</taxon>
    </lineage>
</organism>
<dbReference type="EMBL" id="OX459121">
    <property type="protein sequence ID" value="CAI9102982.1"/>
    <property type="molecule type" value="Genomic_DNA"/>
</dbReference>
<gene>
    <name evidence="11" type="ORF">OLC1_LOCUS12225</name>
</gene>
<dbReference type="PANTHER" id="PTHR22930">
    <property type="match status" value="1"/>
</dbReference>
<dbReference type="InterPro" id="IPR058353">
    <property type="entry name" value="DUF8040"/>
</dbReference>
<comment type="subcellular location">
    <subcellularLocation>
        <location evidence="2">Nucleus</location>
    </subcellularLocation>
</comment>
<dbReference type="Pfam" id="PF13359">
    <property type="entry name" value="DDE_Tnp_4"/>
    <property type="match status" value="1"/>
</dbReference>
<evidence type="ECO:0000259" key="9">
    <source>
        <dbReference type="Pfam" id="PF13359"/>
    </source>
</evidence>
<keyword evidence="6" id="KW-0378">Hydrolase</keyword>
<dbReference type="PANTHER" id="PTHR22930:SF244">
    <property type="entry name" value="OS05G0593000 PROTEIN"/>
    <property type="match status" value="1"/>
</dbReference>
<dbReference type="InterPro" id="IPR045249">
    <property type="entry name" value="HARBI1-like"/>
</dbReference>
<evidence type="ECO:0000313" key="12">
    <source>
        <dbReference type="Proteomes" id="UP001161247"/>
    </source>
</evidence>
<dbReference type="GO" id="GO:0016787">
    <property type="term" value="F:hydrolase activity"/>
    <property type="evidence" value="ECO:0007669"/>
    <property type="project" value="UniProtKB-KW"/>
</dbReference>
<proteinExistence type="inferred from homology"/>
<reference evidence="11" key="1">
    <citation type="submission" date="2023-03" db="EMBL/GenBank/DDBJ databases">
        <authorList>
            <person name="Julca I."/>
        </authorList>
    </citation>
    <scope>NUCLEOTIDE SEQUENCE</scope>
</reference>
<keyword evidence="4" id="KW-0540">Nuclease</keyword>
<dbReference type="GO" id="GO:0004518">
    <property type="term" value="F:nuclease activity"/>
    <property type="evidence" value="ECO:0007669"/>
    <property type="project" value="UniProtKB-KW"/>
</dbReference>
<dbReference type="InterPro" id="IPR027806">
    <property type="entry name" value="HARBI1_dom"/>
</dbReference>
<comment type="cofactor">
    <cofactor evidence="1">
        <name>a divalent metal cation</name>
        <dbReference type="ChEBI" id="CHEBI:60240"/>
    </cofactor>
</comment>
<feature type="compositionally biased region" description="Basic and acidic residues" evidence="8">
    <location>
        <begin position="21"/>
        <end position="30"/>
    </location>
</feature>
<dbReference type="Proteomes" id="UP001161247">
    <property type="component" value="Chromosome 4"/>
</dbReference>
<evidence type="ECO:0000256" key="1">
    <source>
        <dbReference type="ARBA" id="ARBA00001968"/>
    </source>
</evidence>
<evidence type="ECO:0000256" key="6">
    <source>
        <dbReference type="ARBA" id="ARBA00022801"/>
    </source>
</evidence>
<evidence type="ECO:0000256" key="3">
    <source>
        <dbReference type="ARBA" id="ARBA00006958"/>
    </source>
</evidence>
<feature type="domain" description="DUF8040" evidence="10">
    <location>
        <begin position="55"/>
        <end position="135"/>
    </location>
</feature>
<keyword evidence="7" id="KW-0539">Nucleus</keyword>
<evidence type="ECO:0000256" key="4">
    <source>
        <dbReference type="ARBA" id="ARBA00022722"/>
    </source>
</evidence>
<evidence type="ECO:0000256" key="7">
    <source>
        <dbReference type="ARBA" id="ARBA00023242"/>
    </source>
</evidence>
<evidence type="ECO:0000259" key="10">
    <source>
        <dbReference type="Pfam" id="PF26138"/>
    </source>
</evidence>
<dbReference type="GO" id="GO:0005634">
    <property type="term" value="C:nucleus"/>
    <property type="evidence" value="ECO:0007669"/>
    <property type="project" value="UniProtKB-SubCell"/>
</dbReference>
<dbReference type="AlphaFoldDB" id="A0AAV1D5D4"/>
<evidence type="ECO:0000256" key="5">
    <source>
        <dbReference type="ARBA" id="ARBA00022723"/>
    </source>
</evidence>
<feature type="domain" description="DDE Tnp4" evidence="9">
    <location>
        <begin position="173"/>
        <end position="327"/>
    </location>
</feature>
<name>A0AAV1D5D4_OLDCO</name>
<dbReference type="GO" id="GO:0046872">
    <property type="term" value="F:metal ion binding"/>
    <property type="evidence" value="ECO:0007669"/>
    <property type="project" value="UniProtKB-KW"/>
</dbReference>
<comment type="similarity">
    <text evidence="3">Belongs to the HARBI1 family.</text>
</comment>
<keyword evidence="5" id="KW-0479">Metal-binding</keyword>